<comment type="subcellular location">
    <subcellularLocation>
        <location evidence="1">Membrane</location>
        <topology evidence="1">Multi-pass membrane protein</topology>
    </subcellularLocation>
</comment>
<evidence type="ECO:0000256" key="5">
    <source>
        <dbReference type="RuleBase" id="RU000687"/>
    </source>
</evidence>
<dbReference type="InterPro" id="IPR006202">
    <property type="entry name" value="Neur_chan_lig-bd"/>
</dbReference>
<dbReference type="SUPFAM" id="SSF90112">
    <property type="entry name" value="Neurotransmitter-gated ion-channel transmembrane pore"/>
    <property type="match status" value="1"/>
</dbReference>
<keyword evidence="3 5" id="KW-1133">Transmembrane helix</keyword>
<keyword evidence="9" id="KW-1185">Reference proteome</keyword>
<dbReference type="EMBL" id="LIAE01009986">
    <property type="protein sequence ID" value="PAV67127.1"/>
    <property type="molecule type" value="Genomic_DNA"/>
</dbReference>
<keyword evidence="2 5" id="KW-0812">Transmembrane</keyword>
<reference evidence="8 9" key="1">
    <citation type="journal article" date="2017" name="Curr. Biol.">
        <title>Genome architecture and evolution of a unichromosomal asexual nematode.</title>
        <authorList>
            <person name="Fradin H."/>
            <person name="Zegar C."/>
            <person name="Gutwein M."/>
            <person name="Lucas J."/>
            <person name="Kovtun M."/>
            <person name="Corcoran D."/>
            <person name="Baugh L.R."/>
            <person name="Kiontke K."/>
            <person name="Gunsalus K."/>
            <person name="Fitch D.H."/>
            <person name="Piano F."/>
        </authorList>
    </citation>
    <scope>NUCLEOTIDE SEQUENCE [LARGE SCALE GENOMIC DNA]</scope>
    <source>
        <strain evidence="8">PF1309</strain>
    </source>
</reference>
<feature type="transmembrane region" description="Helical" evidence="5">
    <location>
        <begin position="222"/>
        <end position="245"/>
    </location>
</feature>
<evidence type="ECO:0000313" key="8">
    <source>
        <dbReference type="EMBL" id="PAV67127.1"/>
    </source>
</evidence>
<dbReference type="GO" id="GO:0016020">
    <property type="term" value="C:membrane"/>
    <property type="evidence" value="ECO:0007669"/>
    <property type="project" value="UniProtKB-SubCell"/>
</dbReference>
<dbReference type="InterPro" id="IPR006201">
    <property type="entry name" value="Neur_channel"/>
</dbReference>
<dbReference type="OrthoDB" id="5975154at2759"/>
<evidence type="ECO:0000259" key="6">
    <source>
        <dbReference type="Pfam" id="PF02931"/>
    </source>
</evidence>
<feature type="domain" description="Neurotransmitter-gated ion-channel ligand-binding" evidence="6">
    <location>
        <begin position="31"/>
        <end position="221"/>
    </location>
</feature>
<dbReference type="STRING" id="2018661.A0A2A2JZH9"/>
<dbReference type="Pfam" id="PF02931">
    <property type="entry name" value="Neur_chan_LBD"/>
    <property type="match status" value="1"/>
</dbReference>
<dbReference type="InterPro" id="IPR038050">
    <property type="entry name" value="Neuro_actylchol_rec"/>
</dbReference>
<dbReference type="PRINTS" id="PR00252">
    <property type="entry name" value="NRIONCHANNEL"/>
</dbReference>
<keyword evidence="5" id="KW-0407">Ion channel</keyword>
<dbReference type="GO" id="GO:0004888">
    <property type="term" value="F:transmembrane signaling receptor activity"/>
    <property type="evidence" value="ECO:0007669"/>
    <property type="project" value="InterPro"/>
</dbReference>
<dbReference type="CDD" id="cd19051">
    <property type="entry name" value="LGIC_TM_cation"/>
    <property type="match status" value="1"/>
</dbReference>
<sequence length="419" mass="48605">MLDTQDPKQNSTLLEEVQRVTREKPNLRTEADLVTTLMQNYNQNTRPVKNHKNVVNITSQMQLYSLVDISWTDEFLQWSPQEWDDLKKINLPTSMIWLPDGHIFNTVDTSEPLVRHNARVRYDGFVEVDFNKLIDVTCPMRVLMFPFDEQTCSLQFGSWSYTSEQISFHVLNALIYKGTTNSEWEILDFVSEKVITKYNNTVGGFNEYEEIFYKLKLRRKPLYYIVVILIPAFLIVTVSNIGLFTPHGVTCENREEHVSLGLTTMLTMAVILDMVTAEMPRSAEGIPLLGMYVLVEFMISVVAVFVSVVIIFAHERMLYMEVVPPAWVINLVAGNEVAEELNEEINEKSSDIIQELRFCIDELRRYLDDQESGERNKLLWQRFFSLVDMAGAAFFVVLNCLITIYMFREHIFYAPDHPS</sequence>
<name>A0A2A2JZH9_9BILA</name>
<evidence type="ECO:0008006" key="10">
    <source>
        <dbReference type="Google" id="ProtNLM"/>
    </source>
</evidence>
<gene>
    <name evidence="8" type="ORF">WR25_14177</name>
</gene>
<feature type="domain" description="Neurotransmitter-gated ion-channel transmembrane" evidence="7">
    <location>
        <begin position="228"/>
        <end position="316"/>
    </location>
</feature>
<dbReference type="FunFam" id="2.70.170.10:FF:000027">
    <property type="entry name" value="Ligand-Gated ion Channel"/>
    <property type="match status" value="1"/>
</dbReference>
<comment type="similarity">
    <text evidence="5">Belongs to the ligand-gated ion channel (TC 1.A.9) family.</text>
</comment>
<evidence type="ECO:0000313" key="9">
    <source>
        <dbReference type="Proteomes" id="UP000218231"/>
    </source>
</evidence>
<accession>A0A2A2JZH9</accession>
<dbReference type="Gene3D" id="1.20.58.390">
    <property type="entry name" value="Neurotransmitter-gated ion-channel transmembrane domain"/>
    <property type="match status" value="1"/>
</dbReference>
<evidence type="ECO:0000256" key="1">
    <source>
        <dbReference type="ARBA" id="ARBA00004141"/>
    </source>
</evidence>
<dbReference type="InterPro" id="IPR018000">
    <property type="entry name" value="Neurotransmitter_ion_chnl_CS"/>
</dbReference>
<comment type="caution">
    <text evidence="8">The sequence shown here is derived from an EMBL/GenBank/DDBJ whole genome shotgun (WGS) entry which is preliminary data.</text>
</comment>
<dbReference type="Gene3D" id="2.70.170.10">
    <property type="entry name" value="Neurotransmitter-gated ion-channel ligand-binding domain"/>
    <property type="match status" value="1"/>
</dbReference>
<evidence type="ECO:0000256" key="3">
    <source>
        <dbReference type="ARBA" id="ARBA00022989"/>
    </source>
</evidence>
<evidence type="ECO:0000256" key="2">
    <source>
        <dbReference type="ARBA" id="ARBA00022692"/>
    </source>
</evidence>
<dbReference type="InterPro" id="IPR036719">
    <property type="entry name" value="Neuro-gated_channel_TM_sf"/>
</dbReference>
<dbReference type="CDD" id="cd18989">
    <property type="entry name" value="LGIC_ECD_cation"/>
    <property type="match status" value="1"/>
</dbReference>
<dbReference type="SUPFAM" id="SSF63712">
    <property type="entry name" value="Nicotinic receptor ligand binding domain-like"/>
    <property type="match status" value="1"/>
</dbReference>
<dbReference type="PROSITE" id="PS00236">
    <property type="entry name" value="NEUROTR_ION_CHANNEL"/>
    <property type="match status" value="1"/>
</dbReference>
<keyword evidence="5" id="KW-0813">Transport</keyword>
<dbReference type="PANTHER" id="PTHR18945">
    <property type="entry name" value="NEUROTRANSMITTER GATED ION CHANNEL"/>
    <property type="match status" value="1"/>
</dbReference>
<evidence type="ECO:0000259" key="7">
    <source>
        <dbReference type="Pfam" id="PF02932"/>
    </source>
</evidence>
<feature type="transmembrane region" description="Helical" evidence="5">
    <location>
        <begin position="257"/>
        <end position="277"/>
    </location>
</feature>
<evidence type="ECO:0000256" key="4">
    <source>
        <dbReference type="ARBA" id="ARBA00023136"/>
    </source>
</evidence>
<dbReference type="Proteomes" id="UP000218231">
    <property type="component" value="Unassembled WGS sequence"/>
</dbReference>
<feature type="transmembrane region" description="Helical" evidence="5">
    <location>
        <begin position="289"/>
        <end position="313"/>
    </location>
</feature>
<dbReference type="Pfam" id="PF02932">
    <property type="entry name" value="Neur_chan_memb"/>
    <property type="match status" value="1"/>
</dbReference>
<feature type="transmembrane region" description="Helical" evidence="5">
    <location>
        <begin position="383"/>
        <end position="407"/>
    </location>
</feature>
<keyword evidence="5" id="KW-0406">Ion transport</keyword>
<dbReference type="GO" id="GO:0005230">
    <property type="term" value="F:extracellular ligand-gated monoatomic ion channel activity"/>
    <property type="evidence" value="ECO:0007669"/>
    <property type="project" value="InterPro"/>
</dbReference>
<dbReference type="InterPro" id="IPR036734">
    <property type="entry name" value="Neur_chan_lig-bd_sf"/>
</dbReference>
<protein>
    <recommendedName>
        <fullName evidence="10">Neurotransmitter-gated ion-channel ligand-binding domain-containing protein</fullName>
    </recommendedName>
</protein>
<dbReference type="InterPro" id="IPR006029">
    <property type="entry name" value="Neurotrans-gated_channel_TM"/>
</dbReference>
<proteinExistence type="inferred from homology"/>
<organism evidence="8 9">
    <name type="scientific">Diploscapter pachys</name>
    <dbReference type="NCBI Taxonomy" id="2018661"/>
    <lineage>
        <taxon>Eukaryota</taxon>
        <taxon>Metazoa</taxon>
        <taxon>Ecdysozoa</taxon>
        <taxon>Nematoda</taxon>
        <taxon>Chromadorea</taxon>
        <taxon>Rhabditida</taxon>
        <taxon>Rhabditina</taxon>
        <taxon>Rhabditomorpha</taxon>
        <taxon>Rhabditoidea</taxon>
        <taxon>Rhabditidae</taxon>
        <taxon>Diploscapter</taxon>
    </lineage>
</organism>
<dbReference type="AlphaFoldDB" id="A0A2A2JZH9"/>
<keyword evidence="4 5" id="KW-0472">Membrane</keyword>